<feature type="domain" description="N-end rule aminoacyl transferase C-terminal" evidence="6">
    <location>
        <begin position="100"/>
        <end position="225"/>
    </location>
</feature>
<dbReference type="GO" id="GO:0008914">
    <property type="term" value="F:leucyl-tRNA--protein transferase activity"/>
    <property type="evidence" value="ECO:0007669"/>
    <property type="project" value="UniProtKB-UniRule"/>
</dbReference>
<protein>
    <recommendedName>
        <fullName evidence="4">Aspartate/glutamate leucyltransferase</fullName>
        <ecNumber evidence="4">2.3.2.29</ecNumber>
    </recommendedName>
</protein>
<comment type="catalytic activity">
    <reaction evidence="4">
        <text>N-terminal L-aspartyl-[protein] + L-leucyl-tRNA(Leu) = N-terminal L-leucyl-L-aspartyl-[protein] + tRNA(Leu) + H(+)</text>
        <dbReference type="Rhea" id="RHEA:50420"/>
        <dbReference type="Rhea" id="RHEA-COMP:9613"/>
        <dbReference type="Rhea" id="RHEA-COMP:9622"/>
        <dbReference type="Rhea" id="RHEA-COMP:12669"/>
        <dbReference type="Rhea" id="RHEA-COMP:12674"/>
        <dbReference type="ChEBI" id="CHEBI:15378"/>
        <dbReference type="ChEBI" id="CHEBI:64720"/>
        <dbReference type="ChEBI" id="CHEBI:78442"/>
        <dbReference type="ChEBI" id="CHEBI:78494"/>
        <dbReference type="ChEBI" id="CHEBI:133042"/>
        <dbReference type="EC" id="2.3.2.29"/>
    </reaction>
</comment>
<comment type="function">
    <text evidence="4">Functions in the N-end rule pathway of protein degradation where it conjugates Leu from its aminoacyl-tRNA to the N-termini of proteins containing an N-terminal aspartate or glutamate.</text>
</comment>
<dbReference type="PIRSF" id="PIRSF037208">
    <property type="entry name" value="ATE_pro_prd"/>
    <property type="match status" value="1"/>
</dbReference>
<dbReference type="InterPro" id="IPR007472">
    <property type="entry name" value="N-end_Aminoacyl_Trfase_C"/>
</dbReference>
<evidence type="ECO:0000313" key="7">
    <source>
        <dbReference type="EMBL" id="CBG40479.1"/>
    </source>
</evidence>
<reference evidence="7 8" key="1">
    <citation type="journal article" date="2010" name="BMC Genomics">
        <title>Comparative genomics and proteomics of Helicobacter mustelae, an ulcerogenic and carcinogenic gastric pathogen.</title>
        <authorList>
            <person name="O'Toole P.W."/>
            <person name="Snelling W.J."/>
            <person name="Canchaya C."/>
            <person name="Forde B.M."/>
            <person name="Hardie K.R."/>
            <person name="Josenhans C."/>
            <person name="Graham R.L.J."/>
            <person name="McMullan G."/>
            <person name="Parkhill J."/>
            <person name="Belda E."/>
            <person name="Bentley S.D."/>
        </authorList>
    </citation>
    <scope>NUCLEOTIDE SEQUENCE [LARGE SCALE GENOMIC DNA]</scope>
    <source>
        <strain evidence="8">ATCC 43772 / LMG 18044 / NCTC 12198 / 12198</strain>
    </source>
</reference>
<keyword evidence="3 4" id="KW-0012">Acyltransferase</keyword>
<proteinExistence type="inferred from homology"/>
<comment type="catalytic activity">
    <reaction evidence="4">
        <text>N-terminal L-glutamyl-[protein] + L-leucyl-tRNA(Leu) = N-terminal L-leucyl-L-glutamyl-[protein] + tRNA(Leu) + H(+)</text>
        <dbReference type="Rhea" id="RHEA:50412"/>
        <dbReference type="Rhea" id="RHEA-COMP:9613"/>
        <dbReference type="Rhea" id="RHEA-COMP:9622"/>
        <dbReference type="Rhea" id="RHEA-COMP:12664"/>
        <dbReference type="Rhea" id="RHEA-COMP:12668"/>
        <dbReference type="ChEBI" id="CHEBI:15378"/>
        <dbReference type="ChEBI" id="CHEBI:64721"/>
        <dbReference type="ChEBI" id="CHEBI:78442"/>
        <dbReference type="ChEBI" id="CHEBI:78494"/>
        <dbReference type="ChEBI" id="CHEBI:133041"/>
        <dbReference type="EC" id="2.3.2.29"/>
    </reaction>
</comment>
<keyword evidence="8" id="KW-1185">Reference proteome</keyword>
<sequence length="245" mass="29590">MKIVEFFSERSECSYLKNKESFFRYFYIEECSEYFYAGLLARGWRRFGECFFVPVCQSCDACKTIRQNIAQFIPSRIHRRIIRKNQDLEVILQKPSFSEEKLQLYNKYHRVMEEKKQWHYKSVDERYYYDTFVAGGRNFGYELNYFLDGILLGVGYVDILEDLISAIYFFYDHDFEKRSLGVFNILTQFHIARQRGIPYFYPGYWIEGHPSLGYKSKFKPFEILCNQPDLFDVPDYKPFRSIDDQ</sequence>
<dbReference type="GO" id="GO:0071596">
    <property type="term" value="P:ubiquitin-dependent protein catabolic process via the N-end rule pathway"/>
    <property type="evidence" value="ECO:0007669"/>
    <property type="project" value="InterPro"/>
</dbReference>
<keyword evidence="1 4" id="KW-0963">Cytoplasm</keyword>
<evidence type="ECO:0000259" key="6">
    <source>
        <dbReference type="Pfam" id="PF04377"/>
    </source>
</evidence>
<evidence type="ECO:0000256" key="3">
    <source>
        <dbReference type="ARBA" id="ARBA00023315"/>
    </source>
</evidence>
<dbReference type="PANTHER" id="PTHR21367">
    <property type="entry name" value="ARGININE-TRNA-PROTEIN TRANSFERASE 1"/>
    <property type="match status" value="1"/>
</dbReference>
<dbReference type="GO" id="GO:0005737">
    <property type="term" value="C:cytoplasm"/>
    <property type="evidence" value="ECO:0007669"/>
    <property type="project" value="UniProtKB-SubCell"/>
</dbReference>
<dbReference type="KEGG" id="hms:HMU12250"/>
<dbReference type="RefSeq" id="WP_013023547.1">
    <property type="nucleotide sequence ID" value="NC_013949.1"/>
</dbReference>
<dbReference type="PANTHER" id="PTHR21367:SF1">
    <property type="entry name" value="ARGINYL-TRNA--PROTEIN TRANSFERASE 1"/>
    <property type="match status" value="1"/>
</dbReference>
<gene>
    <name evidence="7" type="primary">ate</name>
    <name evidence="4" type="synonym">bpt</name>
    <name evidence="7" type="ordered locus">HMU12250</name>
</gene>
<dbReference type="Pfam" id="PF04376">
    <property type="entry name" value="ATE_N"/>
    <property type="match status" value="1"/>
</dbReference>
<dbReference type="NCBIfam" id="NF002344">
    <property type="entry name" value="PRK01305.2-1"/>
    <property type="match status" value="1"/>
</dbReference>
<dbReference type="EC" id="2.3.2.29" evidence="4"/>
<accession>D3UJ04</accession>
<evidence type="ECO:0000256" key="4">
    <source>
        <dbReference type="HAMAP-Rule" id="MF_00689"/>
    </source>
</evidence>
<dbReference type="InterPro" id="IPR016181">
    <property type="entry name" value="Acyl_CoA_acyltransferase"/>
</dbReference>
<comment type="subcellular location">
    <subcellularLocation>
        <location evidence="4">Cytoplasm</location>
    </subcellularLocation>
</comment>
<dbReference type="AlphaFoldDB" id="D3UJ04"/>
<dbReference type="NCBIfam" id="NF002346">
    <property type="entry name" value="PRK01305.2-3"/>
    <property type="match status" value="1"/>
</dbReference>
<dbReference type="GO" id="GO:0004057">
    <property type="term" value="F:arginyl-tRNA--protein transferase activity"/>
    <property type="evidence" value="ECO:0007669"/>
    <property type="project" value="InterPro"/>
</dbReference>
<evidence type="ECO:0000256" key="2">
    <source>
        <dbReference type="ARBA" id="ARBA00022679"/>
    </source>
</evidence>
<dbReference type="SUPFAM" id="SSF55729">
    <property type="entry name" value="Acyl-CoA N-acyltransferases (Nat)"/>
    <property type="match status" value="1"/>
</dbReference>
<keyword evidence="2 4" id="KW-0808">Transferase</keyword>
<dbReference type="eggNOG" id="COG2935">
    <property type="taxonomic scope" value="Bacteria"/>
</dbReference>
<evidence type="ECO:0000313" key="8">
    <source>
        <dbReference type="Proteomes" id="UP000001522"/>
    </source>
</evidence>
<dbReference type="InterPro" id="IPR017138">
    <property type="entry name" value="Asp_Glu_LeuTrfase"/>
</dbReference>
<name>D3UJ04_HELM1</name>
<dbReference type="InterPro" id="IPR030700">
    <property type="entry name" value="N-end_Aminoacyl_Trfase"/>
</dbReference>
<dbReference type="InterPro" id="IPR007471">
    <property type="entry name" value="N-end_Aminoacyl_Trfase_N"/>
</dbReference>
<evidence type="ECO:0000259" key="5">
    <source>
        <dbReference type="Pfam" id="PF04376"/>
    </source>
</evidence>
<organism evidence="7 8">
    <name type="scientific">Helicobacter mustelae (strain ATCC 43772 / CCUG 25715 / CIP 103759 / LMG 18044 / NCTC 12198 / R85-136P)</name>
    <name type="common">Campylobacter mustelae</name>
    <dbReference type="NCBI Taxonomy" id="679897"/>
    <lineage>
        <taxon>Bacteria</taxon>
        <taxon>Pseudomonadati</taxon>
        <taxon>Campylobacterota</taxon>
        <taxon>Epsilonproteobacteria</taxon>
        <taxon>Campylobacterales</taxon>
        <taxon>Helicobacteraceae</taxon>
        <taxon>Helicobacter</taxon>
    </lineage>
</organism>
<dbReference type="Proteomes" id="UP000001522">
    <property type="component" value="Chromosome"/>
</dbReference>
<dbReference type="HAMAP" id="MF_00689">
    <property type="entry name" value="Bpt"/>
    <property type="match status" value="1"/>
</dbReference>
<dbReference type="EMBL" id="FN555004">
    <property type="protein sequence ID" value="CBG40479.1"/>
    <property type="molecule type" value="Genomic_DNA"/>
</dbReference>
<feature type="domain" description="N-end aminoacyl transferase N-terminal" evidence="5">
    <location>
        <begin position="11"/>
        <end position="80"/>
    </location>
</feature>
<dbReference type="HOGENOM" id="CLU_077607_0_0_7"/>
<dbReference type="Pfam" id="PF04377">
    <property type="entry name" value="ATE_C"/>
    <property type="match status" value="1"/>
</dbReference>
<evidence type="ECO:0000256" key="1">
    <source>
        <dbReference type="ARBA" id="ARBA00022490"/>
    </source>
</evidence>
<dbReference type="STRING" id="679897.HMU12250"/>
<comment type="similarity">
    <text evidence="4">Belongs to the R-transferase family. Bpt subfamily.</text>
</comment>